<dbReference type="Proteomes" id="UP000694844">
    <property type="component" value="Chromosome 2"/>
</dbReference>
<feature type="region of interest" description="Disordered" evidence="1">
    <location>
        <begin position="203"/>
        <end position="302"/>
    </location>
</feature>
<dbReference type="GeneID" id="111121191"/>
<proteinExistence type="predicted"/>
<feature type="compositionally biased region" description="Low complexity" evidence="1">
    <location>
        <begin position="285"/>
        <end position="302"/>
    </location>
</feature>
<evidence type="ECO:0000256" key="1">
    <source>
        <dbReference type="SAM" id="MobiDB-lite"/>
    </source>
</evidence>
<evidence type="ECO:0000313" key="2">
    <source>
        <dbReference type="Proteomes" id="UP000694844"/>
    </source>
</evidence>
<accession>A0A8B8CQK8</accession>
<dbReference type="RefSeq" id="XP_022318056.1">
    <property type="nucleotide sequence ID" value="XM_022462348.1"/>
</dbReference>
<dbReference type="AlphaFoldDB" id="A0A8B8CQK8"/>
<name>A0A8B8CQK8_CRAVI</name>
<dbReference type="InterPro" id="IPR053819">
    <property type="entry name" value="TEADIR3_omega_loop"/>
</dbReference>
<dbReference type="KEGG" id="cvn:111121191"/>
<evidence type="ECO:0000313" key="4">
    <source>
        <dbReference type="RefSeq" id="XP_022318056.1"/>
    </source>
</evidence>
<gene>
    <name evidence="3 4" type="primary">LOC111121191</name>
</gene>
<reference evidence="3 4" key="1">
    <citation type="submission" date="2025-04" db="UniProtKB">
        <authorList>
            <consortium name="RefSeq"/>
        </authorList>
    </citation>
    <scope>IDENTIFICATION</scope>
    <source>
        <tissue evidence="3 4">Whole sample</tissue>
    </source>
</reference>
<sequence>MHFSALPRMNGNEAAMTAIQTARMTQMPVPDLHQTVIKRPFEPLTKAAVEAFDECMYNKIDDDDFSDHDSHYSEDLVDDNFDFPLSKGPDVTQQLLSFADMVNADIQKFFGKKKDEDSCDIYEDKWVTTKSGRELYYADLLRIAQGENVDTKNTKELLTLSNASQDKTDNKHKFTGKLDLKMGLGPLEDLFRYGLKDFISDKKKSKKPKRMQADVKKMNDLTPMNQRKLPQSFWQEPGGANRTHPRLNGNGVQVMNSSQPPDFSDLLHSWTRCGEEEEFSGGDMSSSEISVASTESATMEQL</sequence>
<feature type="compositionally biased region" description="Polar residues" evidence="1">
    <location>
        <begin position="250"/>
        <end position="261"/>
    </location>
</feature>
<protein>
    <submittedName>
        <fullName evidence="3 4">Uncharacterized protein LOC111121191</fullName>
    </submittedName>
</protein>
<evidence type="ECO:0000313" key="3">
    <source>
        <dbReference type="RefSeq" id="XP_022318055.1"/>
    </source>
</evidence>
<organism evidence="2 3">
    <name type="scientific">Crassostrea virginica</name>
    <name type="common">Eastern oyster</name>
    <dbReference type="NCBI Taxonomy" id="6565"/>
    <lineage>
        <taxon>Eukaryota</taxon>
        <taxon>Metazoa</taxon>
        <taxon>Spiralia</taxon>
        <taxon>Lophotrochozoa</taxon>
        <taxon>Mollusca</taxon>
        <taxon>Bivalvia</taxon>
        <taxon>Autobranchia</taxon>
        <taxon>Pteriomorphia</taxon>
        <taxon>Ostreida</taxon>
        <taxon>Ostreoidea</taxon>
        <taxon>Ostreidae</taxon>
        <taxon>Crassostrea</taxon>
    </lineage>
</organism>
<feature type="compositionally biased region" description="Polar residues" evidence="1">
    <location>
        <begin position="222"/>
        <end position="234"/>
    </location>
</feature>
<dbReference type="Pfam" id="PF15238">
    <property type="entry name" value="TEADIR3"/>
    <property type="match status" value="1"/>
</dbReference>
<keyword evidence="2" id="KW-1185">Reference proteome</keyword>
<dbReference type="OrthoDB" id="10065076at2759"/>
<dbReference type="RefSeq" id="XP_022318055.1">
    <property type="nucleotide sequence ID" value="XM_022462347.1"/>
</dbReference>